<dbReference type="Gene3D" id="2.60.120.260">
    <property type="entry name" value="Galactose-binding domain-like"/>
    <property type="match status" value="1"/>
</dbReference>
<reference evidence="12" key="1">
    <citation type="submission" date="2016-10" db="EMBL/GenBank/DDBJ databases">
        <authorList>
            <person name="Varghese N."/>
            <person name="Submissions S."/>
        </authorList>
    </citation>
    <scope>NUCLEOTIDE SEQUENCE [LARGE SCALE GENOMIC DNA]</scope>
    <source>
        <strain evidence="12">CGMCC 4.3568</strain>
    </source>
</reference>
<evidence type="ECO:0000313" key="12">
    <source>
        <dbReference type="Proteomes" id="UP000243799"/>
    </source>
</evidence>
<evidence type="ECO:0000256" key="6">
    <source>
        <dbReference type="ARBA" id="ARBA00022801"/>
    </source>
</evidence>
<feature type="region of interest" description="Disordered" evidence="9">
    <location>
        <begin position="613"/>
        <end position="637"/>
    </location>
</feature>
<keyword evidence="12" id="KW-1185">Reference proteome</keyword>
<keyword evidence="5" id="KW-0645">Protease</keyword>
<dbReference type="InterPro" id="IPR029058">
    <property type="entry name" value="AB_hydrolase_fold"/>
</dbReference>
<dbReference type="InterPro" id="IPR005674">
    <property type="entry name" value="CocE/Ser_esterase"/>
</dbReference>
<name>A0A1I1B003_9PSEU</name>
<dbReference type="InterPro" id="IPR013736">
    <property type="entry name" value="Xaa-Pro_dipept_C"/>
</dbReference>
<accession>A0A1I1B003</accession>
<evidence type="ECO:0000259" key="10">
    <source>
        <dbReference type="SMART" id="SM00939"/>
    </source>
</evidence>
<proteinExistence type="inferred from homology"/>
<dbReference type="Proteomes" id="UP000243799">
    <property type="component" value="Unassembled WGS sequence"/>
</dbReference>
<dbReference type="PRINTS" id="PR00923">
    <property type="entry name" value="LACTOPTASE"/>
</dbReference>
<dbReference type="STRING" id="490629.SAMN05216266_111120"/>
<evidence type="ECO:0000256" key="4">
    <source>
        <dbReference type="ARBA" id="ARBA00022438"/>
    </source>
</evidence>
<dbReference type="Pfam" id="PF08530">
    <property type="entry name" value="PepX_C"/>
    <property type="match status" value="1"/>
</dbReference>
<dbReference type="GO" id="GO:0008236">
    <property type="term" value="F:serine-type peptidase activity"/>
    <property type="evidence" value="ECO:0007669"/>
    <property type="project" value="UniProtKB-KW"/>
</dbReference>
<evidence type="ECO:0000256" key="9">
    <source>
        <dbReference type="SAM" id="MobiDB-lite"/>
    </source>
</evidence>
<dbReference type="SUPFAM" id="SSF53474">
    <property type="entry name" value="alpha/beta-Hydrolases"/>
    <property type="match status" value="1"/>
</dbReference>
<evidence type="ECO:0000313" key="11">
    <source>
        <dbReference type="EMBL" id="SFB43685.1"/>
    </source>
</evidence>
<comment type="catalytic activity">
    <reaction evidence="1">
        <text>Hydrolyzes Xaa-Pro-|- bonds to release unblocked, N-terminal dipeptides from substrates including Ala-Pro-|-p-nitroanilide and (sequentially) Tyr-Pro-|-Phe-Pro-|-Gly-Pro-|-Ile.</text>
        <dbReference type="EC" id="3.4.14.11"/>
    </reaction>
</comment>
<dbReference type="GO" id="GO:0004177">
    <property type="term" value="F:aminopeptidase activity"/>
    <property type="evidence" value="ECO:0007669"/>
    <property type="project" value="UniProtKB-KW"/>
</dbReference>
<dbReference type="InterPro" id="IPR008252">
    <property type="entry name" value="Pept_S15_Xpro"/>
</dbReference>
<dbReference type="NCBIfam" id="NF003780">
    <property type="entry name" value="PRK05371.1-1"/>
    <property type="match status" value="1"/>
</dbReference>
<dbReference type="NCBIfam" id="TIGR00976">
    <property type="entry name" value="CocE_NonD"/>
    <property type="match status" value="1"/>
</dbReference>
<feature type="domain" description="Xaa-Pro dipeptidyl-peptidase C-terminal" evidence="10">
    <location>
        <begin position="347"/>
        <end position="603"/>
    </location>
</feature>
<dbReference type="EMBL" id="FOKG01000011">
    <property type="protein sequence ID" value="SFB43685.1"/>
    <property type="molecule type" value="Genomic_DNA"/>
</dbReference>
<evidence type="ECO:0000256" key="3">
    <source>
        <dbReference type="ARBA" id="ARBA00012463"/>
    </source>
</evidence>
<evidence type="ECO:0000256" key="7">
    <source>
        <dbReference type="ARBA" id="ARBA00022825"/>
    </source>
</evidence>
<dbReference type="GO" id="GO:0006508">
    <property type="term" value="P:proteolysis"/>
    <property type="evidence" value="ECO:0007669"/>
    <property type="project" value="UniProtKB-KW"/>
</dbReference>
<sequence>MTRLRSRLLVTLTVGAIGASLVPGIAVAGSAAFILEHGMSKPMYSYADAVRERVWVDIGLDADGDRRRDRVAVDVIRPAETARRHLRVPVIMDASPYYGNLGRGNESERKTYDEHGRPLGFPLYYDNYFVPRGYAVVQVDLAGTNRSQGCLDVGGRSDVASGKAVVDWLNGRAAGYDEAGSRVHADWTTGAVGMIGKSWDGTVANGVAATGVEGLRTIVPIAAISSWYDYYRSDGVSFGRDPLALARRIESPGAAARCTGVHAQLAAGAPANGDFTPLWSERDYVRKARRVKASVFAVHGLGDLNVKTVHLGPWWDALTVPRKLWLSQTGHVDPFDFRRDEWVHTLHRWFDRWLLGVPNGIDREPAASIERAPDRWVDEAGWPAPGHTTFWPRPGADPGLGTLRTAPPAHGSEATFADDPALGVRDWITRPDAAAPARTLFDTGALAADLRIAGTGTITVTATPSTSTAHLSAMLVDYGPATIRNYLSRGEGIRTLTSESCWGESRPGDDACYLDTATTTTDVDAEVIARGWADLANHRSLRVPGKLVPGRPYEMTFRLSTTDHVVPAGHHLALIIAGTDRGYITAPARPPAMRIDLRGTSVRLPLLDEPRFSADSTAPRIRPDRLPPLPVHSEFAG</sequence>
<evidence type="ECO:0000256" key="1">
    <source>
        <dbReference type="ARBA" id="ARBA00000123"/>
    </source>
</evidence>
<evidence type="ECO:0000256" key="2">
    <source>
        <dbReference type="ARBA" id="ARBA00010819"/>
    </source>
</evidence>
<evidence type="ECO:0000256" key="8">
    <source>
        <dbReference type="ARBA" id="ARBA00030045"/>
    </source>
</evidence>
<dbReference type="EC" id="3.4.14.11" evidence="3"/>
<comment type="similarity">
    <text evidence="2">Belongs to the peptidase S15 family.</text>
</comment>
<dbReference type="Gene3D" id="3.40.50.1820">
    <property type="entry name" value="alpha/beta hydrolase"/>
    <property type="match status" value="2"/>
</dbReference>
<dbReference type="SUPFAM" id="SSF49785">
    <property type="entry name" value="Galactose-binding domain-like"/>
    <property type="match status" value="1"/>
</dbReference>
<evidence type="ECO:0000256" key="5">
    <source>
        <dbReference type="ARBA" id="ARBA00022670"/>
    </source>
</evidence>
<gene>
    <name evidence="11" type="ORF">SAMN05216266_111120</name>
</gene>
<dbReference type="InterPro" id="IPR008979">
    <property type="entry name" value="Galactose-bd-like_sf"/>
</dbReference>
<protein>
    <recommendedName>
        <fullName evidence="3">Xaa-Pro dipeptidyl-peptidase</fullName>
        <ecNumber evidence="3">3.4.14.11</ecNumber>
    </recommendedName>
    <alternativeName>
        <fullName evidence="8">X-prolyl-dipeptidyl aminopeptidase</fullName>
    </alternativeName>
</protein>
<keyword evidence="7" id="KW-0720">Serine protease</keyword>
<dbReference type="RefSeq" id="WP_091674598.1">
    <property type="nucleotide sequence ID" value="NZ_FOKG01000011.1"/>
</dbReference>
<dbReference type="OrthoDB" id="5240615at2"/>
<dbReference type="GO" id="GO:0008239">
    <property type="term" value="F:dipeptidyl-peptidase activity"/>
    <property type="evidence" value="ECO:0007669"/>
    <property type="project" value="UniProtKB-EC"/>
</dbReference>
<dbReference type="SMART" id="SM00939">
    <property type="entry name" value="PepX_C"/>
    <property type="match status" value="1"/>
</dbReference>
<dbReference type="InterPro" id="IPR000383">
    <property type="entry name" value="Xaa-Pro-like_dom"/>
</dbReference>
<dbReference type="Pfam" id="PF02129">
    <property type="entry name" value="Peptidase_S15"/>
    <property type="match status" value="1"/>
</dbReference>
<dbReference type="AlphaFoldDB" id="A0A1I1B003"/>
<keyword evidence="6" id="KW-0378">Hydrolase</keyword>
<organism evidence="11 12">
    <name type="scientific">Amycolatopsis marina</name>
    <dbReference type="NCBI Taxonomy" id="490629"/>
    <lineage>
        <taxon>Bacteria</taxon>
        <taxon>Bacillati</taxon>
        <taxon>Actinomycetota</taxon>
        <taxon>Actinomycetes</taxon>
        <taxon>Pseudonocardiales</taxon>
        <taxon>Pseudonocardiaceae</taxon>
        <taxon>Amycolatopsis</taxon>
    </lineage>
</organism>
<keyword evidence="4" id="KW-0031">Aminopeptidase</keyword>